<feature type="domain" description="ABC3 transporter permease C-terminal" evidence="8">
    <location>
        <begin position="273"/>
        <end position="393"/>
    </location>
</feature>
<dbReference type="GO" id="GO:0098797">
    <property type="term" value="C:plasma membrane protein complex"/>
    <property type="evidence" value="ECO:0007669"/>
    <property type="project" value="TreeGrafter"/>
</dbReference>
<dbReference type="PANTHER" id="PTHR30489">
    <property type="entry name" value="LIPOPROTEIN-RELEASING SYSTEM TRANSMEMBRANE PROTEIN LOLE"/>
    <property type="match status" value="1"/>
</dbReference>
<evidence type="ECO:0000313" key="10">
    <source>
        <dbReference type="EMBL" id="BAJ79679.1"/>
    </source>
</evidence>
<evidence type="ECO:0000256" key="5">
    <source>
        <dbReference type="ARBA" id="ARBA00022989"/>
    </source>
</evidence>
<keyword evidence="4 7" id="KW-0812">Transmembrane</keyword>
<evidence type="ECO:0000256" key="1">
    <source>
        <dbReference type="ARBA" id="ARBA00004651"/>
    </source>
</evidence>
<name>F0J2P0_ACIMA</name>
<evidence type="ECO:0000256" key="2">
    <source>
        <dbReference type="ARBA" id="ARBA00005236"/>
    </source>
</evidence>
<keyword evidence="6 7" id="KW-0472">Membrane</keyword>
<proteinExistence type="inferred from homology"/>
<dbReference type="HOGENOM" id="CLU_005531_2_0_5"/>
<keyword evidence="5 7" id="KW-1133">Transmembrane helix</keyword>
<evidence type="ECO:0000256" key="6">
    <source>
        <dbReference type="ARBA" id="ARBA00023136"/>
    </source>
</evidence>
<sequence>MVAPVSSLDRKLLRDLWRLRLQALAIALVIASGVALMVMALTTTESLEATTSAYYERARFADVFARLKRAPDSLEARIAAIPGVRVVETRIVESGLLDVAGYREPVVATLVSLPKSGPQRLNALVLRAGRLPAPGRLREAVVGEPFAEAHHLRPGDTIGAVLRGRRVALRIVGTALSPEFVYAIPPGGLMPDDRRFGVIWMGRDELAAAFGLKGAFDDVSLALSPGQRPQPVIARLDALLARYGGTGAYDRAEQVSNWFLSNEIAQQKNMSRLMPAIFLGVAAFLTNMVMARLVATERREIGLLKAFGYGGGAIFWHYAKLVLAIAAGGIVLGAVLGAALGNWNTRLYREFFRFPFLLYQPGPRSFAIAAAVSLVTSLAGGMGAVGRAARLPPAIAMQPAPPAVYRRSRLGPAALGRFLDGPSRMIVRRLLRWPLRAFLASAGLALSVGVLILALQWVDAVNALVETHYERGQRQDATITFNDLRPRGVLDDIRHLPGVLAAEPFRIVPARLARGRAEQREPVIGVPAGARLAPVHDVARGPIDMPADGLVLSRQLAGLLHAGIGDPVRVQLLEGRRAVLMVPVVRLFDTYIGKPAYMNLAALNRRMGDGSVLSGVHVTLDEPRRAAFLARLRTLPGIAAIQFRRAAIDTFHRTMGETIDIFLGFFIGFASALSVGVIVNAIRIALSERERELATLRVLGFSRAEVAYILLGEIGLLVWIAIPLGCGAGTLLAWYFGKAFETELFRVPPVIYPSTYGTAALIMIATAAIVAAWLRRHLDRLDMIAVLKTRE</sequence>
<keyword evidence="3" id="KW-1003">Cell membrane</keyword>
<dbReference type="InterPro" id="IPR051447">
    <property type="entry name" value="Lipoprotein-release_system"/>
</dbReference>
<dbReference type="GO" id="GO:0044874">
    <property type="term" value="P:lipoprotein localization to outer membrane"/>
    <property type="evidence" value="ECO:0007669"/>
    <property type="project" value="TreeGrafter"/>
</dbReference>
<evidence type="ECO:0000259" key="9">
    <source>
        <dbReference type="Pfam" id="PF12704"/>
    </source>
</evidence>
<feature type="transmembrane region" description="Helical" evidence="7">
    <location>
        <begin position="661"/>
        <end position="686"/>
    </location>
</feature>
<dbReference type="Proteomes" id="UP000007100">
    <property type="component" value="Chromosome"/>
</dbReference>
<feature type="transmembrane region" description="Helical" evidence="7">
    <location>
        <begin position="756"/>
        <end position="774"/>
    </location>
</feature>
<feature type="transmembrane region" description="Helical" evidence="7">
    <location>
        <begin position="273"/>
        <end position="295"/>
    </location>
</feature>
<protein>
    <recommendedName>
        <fullName evidence="12">ABC transporter permease protein</fullName>
    </recommendedName>
</protein>
<organism evidence="10 11">
    <name type="scientific">Acidiphilium multivorum (strain DSM 11245 / JCM 8867 / NBRC 100883 / AIU 301)</name>
    <dbReference type="NCBI Taxonomy" id="926570"/>
    <lineage>
        <taxon>Bacteria</taxon>
        <taxon>Pseudomonadati</taxon>
        <taxon>Pseudomonadota</taxon>
        <taxon>Alphaproteobacteria</taxon>
        <taxon>Acetobacterales</taxon>
        <taxon>Acidocellaceae</taxon>
        <taxon>Acidiphilium</taxon>
    </lineage>
</organism>
<accession>F0J2P0</accession>
<dbReference type="EMBL" id="AP012035">
    <property type="protein sequence ID" value="BAJ79679.1"/>
    <property type="molecule type" value="Genomic_DNA"/>
</dbReference>
<feature type="transmembrane region" description="Helical" evidence="7">
    <location>
        <begin position="365"/>
        <end position="385"/>
    </location>
</feature>
<reference evidence="10 11" key="1">
    <citation type="submission" date="2010-12" db="EMBL/GenBank/DDBJ databases">
        <title>Whole genome sequence of Acidiphilium multivorum AIU301.</title>
        <authorList>
            <person name="Narita-Yamada S."/>
            <person name="Nakamura S."/>
            <person name="Ito N."/>
            <person name="Takarada H."/>
            <person name="Katano Y."/>
            <person name="Nakazawa H."/>
            <person name="Hosoyama A."/>
            <person name="Yamada R."/>
            <person name="Fujita N."/>
        </authorList>
    </citation>
    <scope>NUCLEOTIDE SEQUENCE [LARGE SCALE GENOMIC DNA]</scope>
    <source>
        <strain evidence="11">DSM 11245 / JCM 8867 / AIU301</strain>
    </source>
</reference>
<feature type="transmembrane region" description="Helical" evidence="7">
    <location>
        <begin position="707"/>
        <end position="736"/>
    </location>
</feature>
<feature type="transmembrane region" description="Helical" evidence="7">
    <location>
        <begin position="433"/>
        <end position="458"/>
    </location>
</feature>
<feature type="domain" description="ABC3 transporter permease C-terminal" evidence="8">
    <location>
        <begin position="665"/>
        <end position="777"/>
    </location>
</feature>
<dbReference type="AlphaFoldDB" id="F0J2P0"/>
<gene>
    <name evidence="10" type="ordered locus">ACMV_03320</name>
</gene>
<dbReference type="Pfam" id="PF12704">
    <property type="entry name" value="MacB_PCD"/>
    <property type="match status" value="1"/>
</dbReference>
<feature type="domain" description="MacB-like periplasmic core" evidence="9">
    <location>
        <begin position="26"/>
        <end position="238"/>
    </location>
</feature>
<evidence type="ECO:0000256" key="7">
    <source>
        <dbReference type="SAM" id="Phobius"/>
    </source>
</evidence>
<keyword evidence="11" id="KW-1185">Reference proteome</keyword>
<dbReference type="InterPro" id="IPR025857">
    <property type="entry name" value="MacB_PCD"/>
</dbReference>
<feature type="transmembrane region" description="Helical" evidence="7">
    <location>
        <begin position="21"/>
        <end position="41"/>
    </location>
</feature>
<feature type="transmembrane region" description="Helical" evidence="7">
    <location>
        <begin position="321"/>
        <end position="345"/>
    </location>
</feature>
<dbReference type="KEGG" id="amv:ACMV_03320"/>
<evidence type="ECO:0008006" key="12">
    <source>
        <dbReference type="Google" id="ProtNLM"/>
    </source>
</evidence>
<comment type="subcellular location">
    <subcellularLocation>
        <location evidence="1">Cell membrane</location>
        <topology evidence="1">Multi-pass membrane protein</topology>
    </subcellularLocation>
</comment>
<evidence type="ECO:0000256" key="4">
    <source>
        <dbReference type="ARBA" id="ARBA00022692"/>
    </source>
</evidence>
<dbReference type="Pfam" id="PF02687">
    <property type="entry name" value="FtsX"/>
    <property type="match status" value="2"/>
</dbReference>
<comment type="similarity">
    <text evidence="2">Belongs to the ABC-4 integral membrane protein family. LolC/E subfamily.</text>
</comment>
<evidence type="ECO:0000259" key="8">
    <source>
        <dbReference type="Pfam" id="PF02687"/>
    </source>
</evidence>
<evidence type="ECO:0000256" key="3">
    <source>
        <dbReference type="ARBA" id="ARBA00022475"/>
    </source>
</evidence>
<dbReference type="InterPro" id="IPR003838">
    <property type="entry name" value="ABC3_permease_C"/>
</dbReference>
<evidence type="ECO:0000313" key="11">
    <source>
        <dbReference type="Proteomes" id="UP000007100"/>
    </source>
</evidence>
<dbReference type="PANTHER" id="PTHR30489:SF0">
    <property type="entry name" value="LIPOPROTEIN-RELEASING SYSTEM TRANSMEMBRANE PROTEIN LOLE"/>
    <property type="match status" value="1"/>
</dbReference>